<evidence type="ECO:0000313" key="3">
    <source>
        <dbReference type="EMBL" id="QHT14024.1"/>
    </source>
</evidence>
<dbReference type="InterPro" id="IPR001841">
    <property type="entry name" value="Znf_RING"/>
</dbReference>
<reference evidence="3" key="1">
    <citation type="journal article" date="2020" name="Nature">
        <title>Giant virus diversity and host interactions through global metagenomics.</title>
        <authorList>
            <person name="Schulz F."/>
            <person name="Roux S."/>
            <person name="Paez-Espino D."/>
            <person name="Jungbluth S."/>
            <person name="Walsh D.A."/>
            <person name="Denef V.J."/>
            <person name="McMahon K.D."/>
            <person name="Konstantinidis K.T."/>
            <person name="Eloe-Fadrosh E.A."/>
            <person name="Kyrpides N.C."/>
            <person name="Woyke T."/>
        </authorList>
    </citation>
    <scope>NUCLEOTIDE SEQUENCE</scope>
    <source>
        <strain evidence="3">GVMAG-M-3300023174-134</strain>
    </source>
</reference>
<protein>
    <recommendedName>
        <fullName evidence="2">RING-type domain-containing protein</fullName>
    </recommendedName>
</protein>
<dbReference type="Gene3D" id="3.30.40.10">
    <property type="entry name" value="Zinc/RING finger domain, C3HC4 (zinc finger)"/>
    <property type="match status" value="1"/>
</dbReference>
<evidence type="ECO:0000256" key="1">
    <source>
        <dbReference type="SAM" id="Coils"/>
    </source>
</evidence>
<sequence length="266" mass="32226">MPKTRHQQFVIAFNNFIDYITENHYPLMFEYKLECITPNKTYKHHTYNLRIPKKVLSYSIASNDENIVNENVYMEQELPNSEDLKNHFNNYFDKYALIADNIKLSYMDIFDYEICDNDSINHSIHDLNFVIFVYYHKSHMPFPIVLTKMEELIKRNAELEKKNKDLELSVDHFIEQAEDQIYNNNILRRRMRRERRETRDKYLLLFEKMQQKFREYYDSSDKKEDCPVCYETMDASKLIVPACTHFICNDCNSRCDKCPLCRETYV</sequence>
<accession>A0A6C0DCX8</accession>
<proteinExistence type="predicted"/>
<feature type="domain" description="RING-type" evidence="2">
    <location>
        <begin position="226"/>
        <end position="262"/>
    </location>
</feature>
<dbReference type="SUPFAM" id="SSF57850">
    <property type="entry name" value="RING/U-box"/>
    <property type="match status" value="1"/>
</dbReference>
<dbReference type="AlphaFoldDB" id="A0A6C0DCX8"/>
<name>A0A6C0DCX8_9ZZZZ</name>
<dbReference type="EMBL" id="MN739578">
    <property type="protein sequence ID" value="QHT14024.1"/>
    <property type="molecule type" value="Genomic_DNA"/>
</dbReference>
<organism evidence="3">
    <name type="scientific">viral metagenome</name>
    <dbReference type="NCBI Taxonomy" id="1070528"/>
    <lineage>
        <taxon>unclassified sequences</taxon>
        <taxon>metagenomes</taxon>
        <taxon>organismal metagenomes</taxon>
    </lineage>
</organism>
<evidence type="ECO:0000259" key="2">
    <source>
        <dbReference type="PROSITE" id="PS50089"/>
    </source>
</evidence>
<keyword evidence="1" id="KW-0175">Coiled coil</keyword>
<feature type="coiled-coil region" evidence="1">
    <location>
        <begin position="149"/>
        <end position="176"/>
    </location>
</feature>
<dbReference type="InterPro" id="IPR013083">
    <property type="entry name" value="Znf_RING/FYVE/PHD"/>
</dbReference>
<dbReference type="PROSITE" id="PS50089">
    <property type="entry name" value="ZF_RING_2"/>
    <property type="match status" value="1"/>
</dbReference>